<gene>
    <name evidence="3" type="ORF">C8Q71DRAFT_727101</name>
</gene>
<dbReference type="Proteomes" id="UP000814176">
    <property type="component" value="Unassembled WGS sequence"/>
</dbReference>
<feature type="chain" id="PRO_5047323313" evidence="2">
    <location>
        <begin position="22"/>
        <end position="321"/>
    </location>
</feature>
<keyword evidence="4" id="KW-1185">Reference proteome</keyword>
<reference evidence="3 4" key="1">
    <citation type="journal article" date="2021" name="Environ. Microbiol.">
        <title>Gene family expansions and transcriptome signatures uncover fungal adaptations to wood decay.</title>
        <authorList>
            <person name="Hage H."/>
            <person name="Miyauchi S."/>
            <person name="Viragh M."/>
            <person name="Drula E."/>
            <person name="Min B."/>
            <person name="Chaduli D."/>
            <person name="Navarro D."/>
            <person name="Favel A."/>
            <person name="Norest M."/>
            <person name="Lesage-Meessen L."/>
            <person name="Balint B."/>
            <person name="Merenyi Z."/>
            <person name="de Eugenio L."/>
            <person name="Morin E."/>
            <person name="Martinez A.T."/>
            <person name="Baldrian P."/>
            <person name="Stursova M."/>
            <person name="Martinez M.J."/>
            <person name="Novotny C."/>
            <person name="Magnuson J.K."/>
            <person name="Spatafora J.W."/>
            <person name="Maurice S."/>
            <person name="Pangilinan J."/>
            <person name="Andreopoulos W."/>
            <person name="LaButti K."/>
            <person name="Hundley H."/>
            <person name="Na H."/>
            <person name="Kuo A."/>
            <person name="Barry K."/>
            <person name="Lipzen A."/>
            <person name="Henrissat B."/>
            <person name="Riley R."/>
            <person name="Ahrendt S."/>
            <person name="Nagy L.G."/>
            <person name="Grigoriev I.V."/>
            <person name="Martin F."/>
            <person name="Rosso M.N."/>
        </authorList>
    </citation>
    <scope>NUCLEOTIDE SEQUENCE [LARGE SCALE GENOMIC DNA]</scope>
    <source>
        <strain evidence="3 4">CIRM-BRFM 1785</strain>
    </source>
</reference>
<feature type="region of interest" description="Disordered" evidence="1">
    <location>
        <begin position="163"/>
        <end position="254"/>
    </location>
</feature>
<feature type="signal peptide" evidence="2">
    <location>
        <begin position="1"/>
        <end position="21"/>
    </location>
</feature>
<dbReference type="EMBL" id="JADCUA010000028">
    <property type="protein sequence ID" value="KAH9830899.1"/>
    <property type="molecule type" value="Genomic_DNA"/>
</dbReference>
<feature type="compositionally biased region" description="Low complexity" evidence="1">
    <location>
        <begin position="199"/>
        <end position="213"/>
    </location>
</feature>
<evidence type="ECO:0000313" key="4">
    <source>
        <dbReference type="Proteomes" id="UP000814176"/>
    </source>
</evidence>
<feature type="region of interest" description="Disordered" evidence="1">
    <location>
        <begin position="33"/>
        <end position="53"/>
    </location>
</feature>
<accession>A0ABQ8K2A7</accession>
<name>A0ABQ8K2A7_9APHY</name>
<keyword evidence="2" id="KW-0732">Signal</keyword>
<dbReference type="GeneID" id="72002553"/>
<evidence type="ECO:0000256" key="1">
    <source>
        <dbReference type="SAM" id="MobiDB-lite"/>
    </source>
</evidence>
<feature type="compositionally biased region" description="Basic residues" evidence="1">
    <location>
        <begin position="173"/>
        <end position="183"/>
    </location>
</feature>
<organism evidence="3 4">
    <name type="scientific">Rhodofomes roseus</name>
    <dbReference type="NCBI Taxonomy" id="34475"/>
    <lineage>
        <taxon>Eukaryota</taxon>
        <taxon>Fungi</taxon>
        <taxon>Dikarya</taxon>
        <taxon>Basidiomycota</taxon>
        <taxon>Agaricomycotina</taxon>
        <taxon>Agaricomycetes</taxon>
        <taxon>Polyporales</taxon>
        <taxon>Rhodofomes</taxon>
    </lineage>
</organism>
<comment type="caution">
    <text evidence="3">The sequence shown here is derived from an EMBL/GenBank/DDBJ whole genome shotgun (WGS) entry which is preliminary data.</text>
</comment>
<evidence type="ECO:0000313" key="3">
    <source>
        <dbReference type="EMBL" id="KAH9830899.1"/>
    </source>
</evidence>
<sequence length="321" mass="35350">MRSSTVIPAILVATSALPSLAVPVFSRHGEFSDPLEHARPGHPSRGPGNGAHNVAYAHHEEHHPVHAHGPMHPEHEAEHDEEEHHVRAMGFEGIEMPVHHPPYPLHIGRPIERLYPGRPIGRVHPVFQEIARAFEDDLDIREYYSLLDARDAKVPVHALKPKTAAKLKPALKSTRKPTPKPAHKPASMSAHKPAHNPAHKPAANPAHKPAANPVRKPSGSPAWKPMPLGHGPVVPFHKLPPKPAPHSTTGVLGSATNNQWNPVQQTAATDVQTEFNDMTNVEDNLLKGAFGPNARREVEARNAELWDWLMERSAYEVDELD</sequence>
<evidence type="ECO:0000256" key="2">
    <source>
        <dbReference type="SAM" id="SignalP"/>
    </source>
</evidence>
<proteinExistence type="predicted"/>
<protein>
    <submittedName>
        <fullName evidence="3">Uncharacterized protein</fullName>
    </submittedName>
</protein>
<dbReference type="RefSeq" id="XP_047774146.1">
    <property type="nucleotide sequence ID" value="XM_047921821.1"/>
</dbReference>